<dbReference type="GO" id="GO:0003746">
    <property type="term" value="F:translation elongation factor activity"/>
    <property type="evidence" value="ECO:0007669"/>
    <property type="project" value="UniProtKB-KW"/>
</dbReference>
<reference evidence="5" key="1">
    <citation type="submission" date="2013-08" db="EMBL/GenBank/DDBJ databases">
        <authorList>
            <person name="Mendez C."/>
            <person name="Richter M."/>
            <person name="Ferrer M."/>
            <person name="Sanchez J."/>
        </authorList>
    </citation>
    <scope>NUCLEOTIDE SEQUENCE</scope>
</reference>
<sequence length="189" mass="21113">KEGDFVGVVDLIKMKGIYYDDETLGAKYVVRDIPEDLIELAQSYREKLVESVVEHQEILTEKYLNGEEITNEELVEGLRKITVLMKGTPILCGAAFKNKGIQLLLDAVVDYLPSPLDVPDTEGIDPKTQEPSFRKAADDVPFSGLAFKIMTDPFVGQLTFFRVYSGKLEAGSYIYNSTKGAKERIGRLL</sequence>
<dbReference type="Gene3D" id="3.40.50.300">
    <property type="entry name" value="P-loop containing nucleotide triphosphate hydrolases"/>
    <property type="match status" value="1"/>
</dbReference>
<keyword evidence="3" id="KW-0342">GTP-binding</keyword>
<protein>
    <submittedName>
        <fullName evidence="5">Translation elongation factor G (EF-G)</fullName>
    </submittedName>
</protein>
<dbReference type="Gene3D" id="2.40.30.10">
    <property type="entry name" value="Translation factors"/>
    <property type="match status" value="1"/>
</dbReference>
<dbReference type="Pfam" id="PF22042">
    <property type="entry name" value="EF-G_D2"/>
    <property type="match status" value="1"/>
</dbReference>
<reference evidence="5" key="2">
    <citation type="journal article" date="2014" name="ISME J.">
        <title>Microbial stratification in low pH oxic and suboxic macroscopic growths along an acid mine drainage.</title>
        <authorList>
            <person name="Mendez-Garcia C."/>
            <person name="Mesa V."/>
            <person name="Sprenger R.R."/>
            <person name="Richter M."/>
            <person name="Diez M.S."/>
            <person name="Solano J."/>
            <person name="Bargiela R."/>
            <person name="Golyshina O.V."/>
            <person name="Manteca A."/>
            <person name="Ramos J.L."/>
            <person name="Gallego J.R."/>
            <person name="Llorente I."/>
            <person name="Martins Dos Santos V.A."/>
            <person name="Jensen O.N."/>
            <person name="Pelaez A.I."/>
            <person name="Sanchez J."/>
            <person name="Ferrer M."/>
        </authorList>
    </citation>
    <scope>NUCLEOTIDE SEQUENCE</scope>
</reference>
<accession>T1BCJ2</accession>
<comment type="caution">
    <text evidence="5">The sequence shown here is derived from an EMBL/GenBank/DDBJ whole genome shotgun (WGS) entry which is preliminary data.</text>
</comment>
<dbReference type="PANTHER" id="PTHR43261">
    <property type="entry name" value="TRANSLATION ELONGATION FACTOR G-RELATED"/>
    <property type="match status" value="1"/>
</dbReference>
<dbReference type="SUPFAM" id="SSF50447">
    <property type="entry name" value="Translation proteins"/>
    <property type="match status" value="1"/>
</dbReference>
<dbReference type="InterPro" id="IPR053905">
    <property type="entry name" value="EF-G-like_DII"/>
</dbReference>
<keyword evidence="2" id="KW-0648">Protein biosynthesis</keyword>
<dbReference type="InterPro" id="IPR009000">
    <property type="entry name" value="Transl_B-barrel_sf"/>
</dbReference>
<organism evidence="5">
    <name type="scientific">mine drainage metagenome</name>
    <dbReference type="NCBI Taxonomy" id="410659"/>
    <lineage>
        <taxon>unclassified sequences</taxon>
        <taxon>metagenomes</taxon>
        <taxon>ecological metagenomes</taxon>
    </lineage>
</organism>
<dbReference type="EMBL" id="AUZX01005880">
    <property type="protein sequence ID" value="EQD66208.1"/>
    <property type="molecule type" value="Genomic_DNA"/>
</dbReference>
<evidence type="ECO:0000259" key="4">
    <source>
        <dbReference type="Pfam" id="PF22042"/>
    </source>
</evidence>
<evidence type="ECO:0000256" key="2">
    <source>
        <dbReference type="ARBA" id="ARBA00022917"/>
    </source>
</evidence>
<keyword evidence="5" id="KW-0251">Elongation factor</keyword>
<proteinExistence type="predicted"/>
<dbReference type="SUPFAM" id="SSF52540">
    <property type="entry name" value="P-loop containing nucleoside triphosphate hydrolases"/>
    <property type="match status" value="1"/>
</dbReference>
<dbReference type="PANTHER" id="PTHR43261:SF1">
    <property type="entry name" value="RIBOSOME-RELEASING FACTOR 2, MITOCHONDRIAL"/>
    <property type="match status" value="1"/>
</dbReference>
<feature type="domain" description="Elongation factor G-like" evidence="4">
    <location>
        <begin position="141"/>
        <end position="188"/>
    </location>
</feature>
<evidence type="ECO:0000313" key="5">
    <source>
        <dbReference type="EMBL" id="EQD66208.1"/>
    </source>
</evidence>
<dbReference type="AlphaFoldDB" id="T1BCJ2"/>
<feature type="non-terminal residue" evidence="5">
    <location>
        <position position="189"/>
    </location>
</feature>
<feature type="non-terminal residue" evidence="5">
    <location>
        <position position="1"/>
    </location>
</feature>
<dbReference type="GO" id="GO:0005525">
    <property type="term" value="F:GTP binding"/>
    <property type="evidence" value="ECO:0007669"/>
    <property type="project" value="UniProtKB-KW"/>
</dbReference>
<name>T1BCJ2_9ZZZZ</name>
<keyword evidence="1" id="KW-0547">Nucleotide-binding</keyword>
<gene>
    <name evidence="5" type="ORF">B1A_08224</name>
</gene>
<evidence type="ECO:0000256" key="3">
    <source>
        <dbReference type="ARBA" id="ARBA00023134"/>
    </source>
</evidence>
<dbReference type="GO" id="GO:0032790">
    <property type="term" value="P:ribosome disassembly"/>
    <property type="evidence" value="ECO:0007669"/>
    <property type="project" value="TreeGrafter"/>
</dbReference>
<dbReference type="InterPro" id="IPR027417">
    <property type="entry name" value="P-loop_NTPase"/>
</dbReference>
<evidence type="ECO:0000256" key="1">
    <source>
        <dbReference type="ARBA" id="ARBA00022741"/>
    </source>
</evidence>